<organism evidence="3 4">
    <name type="scientific">Obba rivulosa</name>
    <dbReference type="NCBI Taxonomy" id="1052685"/>
    <lineage>
        <taxon>Eukaryota</taxon>
        <taxon>Fungi</taxon>
        <taxon>Dikarya</taxon>
        <taxon>Basidiomycota</taxon>
        <taxon>Agaricomycotina</taxon>
        <taxon>Agaricomycetes</taxon>
        <taxon>Polyporales</taxon>
        <taxon>Gelatoporiaceae</taxon>
        <taxon>Obba</taxon>
    </lineage>
</organism>
<dbReference type="OrthoDB" id="341898at2759"/>
<dbReference type="PANTHER" id="PTHR16487:SF0">
    <property type="entry name" value="PROTEIN PHOSPHATASE 4 REGULATORY SUBUNIT 2-RELATED"/>
    <property type="match status" value="1"/>
</dbReference>
<evidence type="ECO:0000313" key="3">
    <source>
        <dbReference type="EMBL" id="OCH94953.1"/>
    </source>
</evidence>
<dbReference type="Proteomes" id="UP000250043">
    <property type="component" value="Unassembled WGS sequence"/>
</dbReference>
<sequence length="317" mass="34700">MADADAQKVEKGFQWEPEYHQILEDIADTDIVNVEWSLLKDIIKYKVEKNIALFLTGGFKPEDKRPKPLEPPQPGGLKLPPFPPRPRNESSPNEAPKTILSEKEAEEFKNAIFELLDQFESSPPFTIQRICELCLRPNEHYNYLGKYLRAVERSLLVTSTWDAFPAIPEEDGKQATINQAAISSSSISTPATPMFSPIPFLHEDARRSSSRSPPPSPLVLPAMASGGTFATLPHAGAEGAETKALGLVDELDDPSPGHLSDHPQPISATTDVDKKPLFGSLEQRFVKARTDEVGSGEQKSTGGESVGGEKSDEKSAE</sequence>
<evidence type="ECO:0000256" key="1">
    <source>
        <dbReference type="ARBA" id="ARBA00009207"/>
    </source>
</evidence>
<dbReference type="GO" id="GO:0005634">
    <property type="term" value="C:nucleus"/>
    <property type="evidence" value="ECO:0007669"/>
    <property type="project" value="TreeGrafter"/>
</dbReference>
<dbReference type="EMBL" id="KV722339">
    <property type="protein sequence ID" value="OCH94953.1"/>
    <property type="molecule type" value="Genomic_DNA"/>
</dbReference>
<proteinExistence type="inferred from homology"/>
<dbReference type="GO" id="GO:0030289">
    <property type="term" value="C:protein phosphatase 4 complex"/>
    <property type="evidence" value="ECO:0007669"/>
    <property type="project" value="InterPro"/>
</dbReference>
<dbReference type="PANTHER" id="PTHR16487">
    <property type="entry name" value="PPP4R2-RELATED PROTEIN"/>
    <property type="match status" value="1"/>
</dbReference>
<accession>A0A8E2DSK7</accession>
<protein>
    <submittedName>
        <fullName evidence="3">PPP4R2-domain-containing protein</fullName>
    </submittedName>
</protein>
<reference evidence="3 4" key="1">
    <citation type="submission" date="2016-07" db="EMBL/GenBank/DDBJ databases">
        <title>Draft genome of the white-rot fungus Obba rivulosa 3A-2.</title>
        <authorList>
            <consortium name="DOE Joint Genome Institute"/>
            <person name="Miettinen O."/>
            <person name="Riley R."/>
            <person name="Acob R."/>
            <person name="Barry K."/>
            <person name="Cullen D."/>
            <person name="De Vries R."/>
            <person name="Hainaut M."/>
            <person name="Hatakka A."/>
            <person name="Henrissat B."/>
            <person name="Hilden K."/>
            <person name="Kuo R."/>
            <person name="Labutti K."/>
            <person name="Lipzen A."/>
            <person name="Makela M.R."/>
            <person name="Sandor L."/>
            <person name="Spatafora J.W."/>
            <person name="Grigoriev I.V."/>
            <person name="Hibbett D.S."/>
        </authorList>
    </citation>
    <scope>NUCLEOTIDE SEQUENCE [LARGE SCALE GENOMIC DNA]</scope>
    <source>
        <strain evidence="3 4">3A-2</strain>
    </source>
</reference>
<evidence type="ECO:0000256" key="2">
    <source>
        <dbReference type="SAM" id="MobiDB-lite"/>
    </source>
</evidence>
<feature type="compositionally biased region" description="Pro residues" evidence="2">
    <location>
        <begin position="69"/>
        <end position="85"/>
    </location>
</feature>
<comment type="similarity">
    <text evidence="1">Belongs to the PPP4R2 family.</text>
</comment>
<feature type="region of interest" description="Disordered" evidence="2">
    <location>
        <begin position="60"/>
        <end position="97"/>
    </location>
</feature>
<feature type="region of interest" description="Disordered" evidence="2">
    <location>
        <begin position="248"/>
        <end position="317"/>
    </location>
</feature>
<dbReference type="GO" id="GO:0019888">
    <property type="term" value="F:protein phosphatase regulator activity"/>
    <property type="evidence" value="ECO:0007669"/>
    <property type="project" value="InterPro"/>
</dbReference>
<gene>
    <name evidence="3" type="ORF">OBBRIDRAFT_810103</name>
</gene>
<name>A0A8E2DSK7_9APHY</name>
<dbReference type="AlphaFoldDB" id="A0A8E2DSK7"/>
<feature type="compositionally biased region" description="Basic and acidic residues" evidence="2">
    <location>
        <begin position="307"/>
        <end position="317"/>
    </location>
</feature>
<dbReference type="GO" id="GO:0005737">
    <property type="term" value="C:cytoplasm"/>
    <property type="evidence" value="ECO:0007669"/>
    <property type="project" value="TreeGrafter"/>
</dbReference>
<keyword evidence="4" id="KW-1185">Reference proteome</keyword>
<dbReference type="InterPro" id="IPR015267">
    <property type="entry name" value="PPP4R2"/>
</dbReference>
<dbReference type="Pfam" id="PF09184">
    <property type="entry name" value="PPP4R2"/>
    <property type="match status" value="1"/>
</dbReference>
<evidence type="ECO:0000313" key="4">
    <source>
        <dbReference type="Proteomes" id="UP000250043"/>
    </source>
</evidence>